<dbReference type="EMBL" id="JAPFCC010000001">
    <property type="protein sequence ID" value="MCW7552301.1"/>
    <property type="molecule type" value="Genomic_DNA"/>
</dbReference>
<comment type="caution">
    <text evidence="2">The sequence shown here is derived from an EMBL/GenBank/DDBJ whole genome shotgun (WGS) entry which is preliminary data.</text>
</comment>
<feature type="transmembrane region" description="Helical" evidence="1">
    <location>
        <begin position="34"/>
        <end position="55"/>
    </location>
</feature>
<proteinExistence type="predicted"/>
<keyword evidence="1" id="KW-0472">Membrane</keyword>
<organism evidence="2 3">
    <name type="scientific">Endozoicomonas gorgoniicola</name>
    <dbReference type="NCBI Taxonomy" id="1234144"/>
    <lineage>
        <taxon>Bacteria</taxon>
        <taxon>Pseudomonadati</taxon>
        <taxon>Pseudomonadota</taxon>
        <taxon>Gammaproteobacteria</taxon>
        <taxon>Oceanospirillales</taxon>
        <taxon>Endozoicomonadaceae</taxon>
        <taxon>Endozoicomonas</taxon>
    </lineage>
</organism>
<reference evidence="2 3" key="1">
    <citation type="submission" date="2022-10" db="EMBL/GenBank/DDBJ databases">
        <title>High-quality genome sequences of two octocoral-associated bacteria, Endozoicomonas euniceicola EF212 and Endozoicomonas gorgoniicola PS125.</title>
        <authorList>
            <person name="Chiou Y.-J."/>
            <person name="Chen Y.-H."/>
        </authorList>
    </citation>
    <scope>NUCLEOTIDE SEQUENCE [LARGE SCALE GENOMIC DNA]</scope>
    <source>
        <strain evidence="2 3">PS125</strain>
    </source>
</reference>
<name>A0ABT3MSF8_9GAMM</name>
<keyword evidence="3" id="KW-1185">Reference proteome</keyword>
<dbReference type="Gene3D" id="1.10.1760.20">
    <property type="match status" value="1"/>
</dbReference>
<sequence length="194" mass="20256">MFSKVNTQTLILVPMAVAINMALGQVASSLQLPIFLDSLGTILTAILGGPLLAMITGGLTNLMWGLLGAPTVIFFTPVAMMIGLTAGLLAQRGGFRNPVRAAISGVLISIALAFIAVPIRTYVFGGVTGSGIDFLTGYLMMTGRELFSAVLVSVITGNIADKVISAVVVSLIIQRLPERLICSFSGYTLLKPNA</sequence>
<evidence type="ECO:0008006" key="4">
    <source>
        <dbReference type="Google" id="ProtNLM"/>
    </source>
</evidence>
<evidence type="ECO:0000256" key="1">
    <source>
        <dbReference type="SAM" id="Phobius"/>
    </source>
</evidence>
<keyword evidence="1" id="KW-1133">Transmembrane helix</keyword>
<protein>
    <recommendedName>
        <fullName evidence="4">ECF transporter S component</fullName>
    </recommendedName>
</protein>
<gene>
    <name evidence="2" type="ORF">NX722_06485</name>
</gene>
<evidence type="ECO:0000313" key="3">
    <source>
        <dbReference type="Proteomes" id="UP001209854"/>
    </source>
</evidence>
<keyword evidence="1" id="KW-0812">Transmembrane</keyword>
<feature type="transmembrane region" description="Helical" evidence="1">
    <location>
        <begin position="98"/>
        <end position="117"/>
    </location>
</feature>
<dbReference type="Proteomes" id="UP001209854">
    <property type="component" value="Unassembled WGS sequence"/>
</dbReference>
<dbReference type="RefSeq" id="WP_262567271.1">
    <property type="nucleotide sequence ID" value="NZ_JAPFCC010000001.1"/>
</dbReference>
<accession>A0ABT3MSF8</accession>
<evidence type="ECO:0000313" key="2">
    <source>
        <dbReference type="EMBL" id="MCW7552301.1"/>
    </source>
</evidence>
<feature type="transmembrane region" description="Helical" evidence="1">
    <location>
        <begin position="62"/>
        <end position="86"/>
    </location>
</feature>